<sequence length="76" mass="8208">MTFLELWLGMEGKHVAIPGCGFVSGTGVSVRVVARTDGLYTIVQSQVVASDMLILCQEYKLWFVLGTLPSVIKCGS</sequence>
<reference evidence="1 2" key="1">
    <citation type="submission" date="2019-04" db="EMBL/GenBank/DDBJ databases">
        <title>An improved genome assembly and genetic linkage map for asparagus bean, Vigna unguiculata ssp. sesquipedialis.</title>
        <authorList>
            <person name="Xia Q."/>
            <person name="Zhang R."/>
            <person name="Dong Y."/>
        </authorList>
    </citation>
    <scope>NUCLEOTIDE SEQUENCE [LARGE SCALE GENOMIC DNA]</scope>
    <source>
        <tissue evidence="1">Leaf</tissue>
    </source>
</reference>
<evidence type="ECO:0000313" key="1">
    <source>
        <dbReference type="EMBL" id="QCD89485.1"/>
    </source>
</evidence>
<protein>
    <submittedName>
        <fullName evidence="1">Uncharacterized protein</fullName>
    </submittedName>
</protein>
<name>A0A4D6LMC4_VIGUN</name>
<dbReference type="EMBL" id="CP039348">
    <property type="protein sequence ID" value="QCD89485.1"/>
    <property type="molecule type" value="Genomic_DNA"/>
</dbReference>
<accession>A0A4D6LMC4</accession>
<dbReference type="Proteomes" id="UP000501690">
    <property type="component" value="Linkage Group LG4"/>
</dbReference>
<organism evidence="1 2">
    <name type="scientific">Vigna unguiculata</name>
    <name type="common">Cowpea</name>
    <dbReference type="NCBI Taxonomy" id="3917"/>
    <lineage>
        <taxon>Eukaryota</taxon>
        <taxon>Viridiplantae</taxon>
        <taxon>Streptophyta</taxon>
        <taxon>Embryophyta</taxon>
        <taxon>Tracheophyta</taxon>
        <taxon>Spermatophyta</taxon>
        <taxon>Magnoliopsida</taxon>
        <taxon>eudicotyledons</taxon>
        <taxon>Gunneridae</taxon>
        <taxon>Pentapetalae</taxon>
        <taxon>rosids</taxon>
        <taxon>fabids</taxon>
        <taxon>Fabales</taxon>
        <taxon>Fabaceae</taxon>
        <taxon>Papilionoideae</taxon>
        <taxon>50 kb inversion clade</taxon>
        <taxon>NPAAA clade</taxon>
        <taxon>indigoferoid/millettioid clade</taxon>
        <taxon>Phaseoleae</taxon>
        <taxon>Vigna</taxon>
    </lineage>
</organism>
<evidence type="ECO:0000313" key="2">
    <source>
        <dbReference type="Proteomes" id="UP000501690"/>
    </source>
</evidence>
<proteinExistence type="predicted"/>
<gene>
    <name evidence="1" type="ORF">DEO72_LG4g430</name>
</gene>
<keyword evidence="2" id="KW-1185">Reference proteome</keyword>
<dbReference type="AlphaFoldDB" id="A0A4D6LMC4"/>